<accession>Q2H121</accession>
<evidence type="ECO:0000313" key="4">
    <source>
        <dbReference type="Proteomes" id="UP000001056"/>
    </source>
</evidence>
<dbReference type="eggNOG" id="ENOG502QWHV">
    <property type="taxonomic scope" value="Eukaryota"/>
</dbReference>
<dbReference type="FunCoup" id="Q2H121">
    <property type="interactions" value="4"/>
</dbReference>
<proteinExistence type="inferred from homology"/>
<feature type="region of interest" description="Disordered" evidence="2">
    <location>
        <begin position="321"/>
        <end position="439"/>
    </location>
</feature>
<evidence type="ECO:0000256" key="1">
    <source>
        <dbReference type="ARBA" id="ARBA00010579"/>
    </source>
</evidence>
<dbReference type="Proteomes" id="UP000001056">
    <property type="component" value="Unassembled WGS sequence"/>
</dbReference>
<feature type="compositionally biased region" description="Acidic residues" evidence="2">
    <location>
        <begin position="330"/>
        <end position="342"/>
    </location>
</feature>
<dbReference type="GeneID" id="4392846"/>
<gene>
    <name evidence="3" type="ORF">CHGG_04525</name>
</gene>
<keyword evidence="4" id="KW-1185">Reference proteome</keyword>
<dbReference type="InterPro" id="IPR005556">
    <property type="entry name" value="SUN"/>
</dbReference>
<dbReference type="OrthoDB" id="5554151at2759"/>
<sequence length="461" mass="47694">MKLSIVQAAIGSASVILSAHPASANLGHRHAHIEYARRHGHGHGHEHRQADEIISAPKVAARKASCSLPDDPDLVHVPGDVNNGFAMSPDEPCEDGKWCPIACRPGKVMAQWKPDTVQVYPESMYGGVYCNGGKIEKPFDGPYCVDGTGAVKAVNKAGKIVSFCQTVLPGNEAMIIPTDVTDSATLAVPGPDYWQGTSAHYYVNAPGISAAVGCIWGSVTKALGNWTPFVAGANTMANGDTFVKIAWNPEYLKVPLAKITPTYGIKIECPDGGCNGLPCAIDPSKGGVGSLESPVSATSVGGDSFCVVTVSKGKTANIVVFNTDGSQGGGDDESDSDDDEPEPTSKAPEPPKTTIRPKPTSTRVRTTPAPSPSPSKKTTPSSAEPTSSEAWYGGIFQEQDVQGDTSFYTTPSPTAQPVRTPTPDAVKPAAPTSSNEGVAATEGGSAIAGLVVALVAAAALF</sequence>
<dbReference type="OMA" id="FGVKIEC"/>
<organism evidence="3 4">
    <name type="scientific">Chaetomium globosum (strain ATCC 6205 / CBS 148.51 / DSM 1962 / NBRC 6347 / NRRL 1970)</name>
    <name type="common">Soil fungus</name>
    <dbReference type="NCBI Taxonomy" id="306901"/>
    <lineage>
        <taxon>Eukaryota</taxon>
        <taxon>Fungi</taxon>
        <taxon>Dikarya</taxon>
        <taxon>Ascomycota</taxon>
        <taxon>Pezizomycotina</taxon>
        <taxon>Sordariomycetes</taxon>
        <taxon>Sordariomycetidae</taxon>
        <taxon>Sordariales</taxon>
        <taxon>Chaetomiaceae</taxon>
        <taxon>Chaetomium</taxon>
    </lineage>
</organism>
<dbReference type="PANTHER" id="PTHR31654">
    <property type="entry name" value="SECRETED BETA-GLUCOSIDASE ADG3-RELATED"/>
    <property type="match status" value="1"/>
</dbReference>
<comment type="similarity">
    <text evidence="1">Belongs to the SUN family.</text>
</comment>
<dbReference type="VEuPathDB" id="FungiDB:CHGG_04525"/>
<dbReference type="PANTHER" id="PTHR31654:SF0">
    <property type="entry name" value="SECRETED BETA-GLUCOSIDASE ADG3-RELATED"/>
    <property type="match status" value="1"/>
</dbReference>
<dbReference type="RefSeq" id="XP_001223739.1">
    <property type="nucleotide sequence ID" value="XM_001223738.1"/>
</dbReference>
<protein>
    <submittedName>
        <fullName evidence="3">Uncharacterized protein</fullName>
    </submittedName>
</protein>
<dbReference type="STRING" id="306901.Q2H121"/>
<dbReference type="InterPro" id="IPR053088">
    <property type="entry name" value="Beta-glucosidase/SUN-like"/>
</dbReference>
<dbReference type="HOGENOM" id="CLU_026108_2_0_1"/>
<dbReference type="Pfam" id="PF03856">
    <property type="entry name" value="SUN"/>
    <property type="match status" value="1"/>
</dbReference>
<feature type="compositionally biased region" description="Low complexity" evidence="2">
    <location>
        <begin position="359"/>
        <end position="389"/>
    </location>
</feature>
<evidence type="ECO:0000256" key="2">
    <source>
        <dbReference type="SAM" id="MobiDB-lite"/>
    </source>
</evidence>
<evidence type="ECO:0000313" key="3">
    <source>
        <dbReference type="EMBL" id="EAQ87906.1"/>
    </source>
</evidence>
<dbReference type="AlphaFoldDB" id="Q2H121"/>
<dbReference type="InParanoid" id="Q2H121"/>
<name>Q2H121_CHAGB</name>
<dbReference type="EMBL" id="CH408032">
    <property type="protein sequence ID" value="EAQ87906.1"/>
    <property type="molecule type" value="Genomic_DNA"/>
</dbReference>
<reference evidence="4" key="1">
    <citation type="journal article" date="2015" name="Genome Announc.">
        <title>Draft genome sequence of the cellulolytic fungus Chaetomium globosum.</title>
        <authorList>
            <person name="Cuomo C.A."/>
            <person name="Untereiner W.A."/>
            <person name="Ma L.-J."/>
            <person name="Grabherr M."/>
            <person name="Birren B.W."/>
        </authorList>
    </citation>
    <scope>NUCLEOTIDE SEQUENCE [LARGE SCALE GENOMIC DNA]</scope>
    <source>
        <strain evidence="4">ATCC 6205 / CBS 148.51 / DSM 1962 / NBRC 6347 / NRRL 1970</strain>
    </source>
</reference>
<feature type="compositionally biased region" description="Polar residues" evidence="2">
    <location>
        <begin position="399"/>
        <end position="419"/>
    </location>
</feature>